<dbReference type="InterPro" id="IPR018114">
    <property type="entry name" value="TRYPSIN_HIS"/>
</dbReference>
<gene>
    <name evidence="12" type="ORF">AB5J56_03870</name>
</gene>
<feature type="compositionally biased region" description="Gly residues" evidence="8">
    <location>
        <begin position="373"/>
        <end position="418"/>
    </location>
</feature>
<evidence type="ECO:0000256" key="2">
    <source>
        <dbReference type="ARBA" id="ARBA00022670"/>
    </source>
</evidence>
<keyword evidence="4" id="KW-0378">Hydrolase</keyword>
<dbReference type="GO" id="GO:0004252">
    <property type="term" value="F:serine-type endopeptidase activity"/>
    <property type="evidence" value="ECO:0007669"/>
    <property type="project" value="InterPro"/>
</dbReference>
<sequence length="464" mass="44803">MSHKRIPKRKAAIAAGSVAALGAAALLLPNANASQTDAKDAAPRTFKADDASDLASQLASRLGDAFAGSYYDADKQQIVVNVVGNNSNVVNEIKKAGAVPHEVQNSTSTLKAAATTLKTDATIPGTSWAVDPKTNEIRVTADSTVTGAKWDTVEATVKSLGSDVATLKKSAGTFKTFVSGGDAIFGGGARCSLGFNVVAGDGSPAFLTAGHCGVAAAQWSDSQDGAPIATVDKATFPGDGDFALVKYDDPNTQAASEVNVGNGQTVQITQAADATVGQAVLRMGSTTGLNDGNVTGLDATVNYPEGTVTGLIQTDVCAEPGDSGGSLFTQDGSAIGLTSGGSGDCTVGGETFFQPVTTALTAVGATIGAGAGDAGAGDAGAGDAGAGDAGAGDAGAGDAGAGDQAGGGADDQAGGAGDQAGDQSGAVGDQSGQQSGDQSGTGTGDASGSGTGADDGSGLVSESH</sequence>
<dbReference type="InterPro" id="IPR035070">
    <property type="entry name" value="Streptogrisin_prodomain"/>
</dbReference>
<dbReference type="Gene3D" id="2.40.10.10">
    <property type="entry name" value="Trypsin-like serine proteases"/>
    <property type="match status" value="2"/>
</dbReference>
<evidence type="ECO:0000256" key="4">
    <source>
        <dbReference type="ARBA" id="ARBA00022801"/>
    </source>
</evidence>
<protein>
    <submittedName>
        <fullName evidence="12">S1 family peptidase</fullName>
    </submittedName>
</protein>
<evidence type="ECO:0000256" key="5">
    <source>
        <dbReference type="ARBA" id="ARBA00022825"/>
    </source>
</evidence>
<dbReference type="InterPro" id="IPR009003">
    <property type="entry name" value="Peptidase_S1_PA"/>
</dbReference>
<evidence type="ECO:0000256" key="1">
    <source>
        <dbReference type="ARBA" id="ARBA00007664"/>
    </source>
</evidence>
<feature type="compositionally biased region" description="Low complexity" evidence="8">
    <location>
        <begin position="419"/>
        <end position="438"/>
    </location>
</feature>
<evidence type="ECO:0000259" key="10">
    <source>
        <dbReference type="Pfam" id="PF00089"/>
    </source>
</evidence>
<dbReference type="Pfam" id="PF00089">
    <property type="entry name" value="Trypsin"/>
    <property type="match status" value="1"/>
</dbReference>
<dbReference type="GO" id="GO:0006508">
    <property type="term" value="P:proteolysis"/>
    <property type="evidence" value="ECO:0007669"/>
    <property type="project" value="UniProtKB-KW"/>
</dbReference>
<keyword evidence="7" id="KW-1015">Disulfide bond</keyword>
<evidence type="ECO:0000259" key="11">
    <source>
        <dbReference type="Pfam" id="PF02983"/>
    </source>
</evidence>
<dbReference type="RefSeq" id="WP_369230023.1">
    <property type="nucleotide sequence ID" value="NZ_CP163435.1"/>
</dbReference>
<evidence type="ECO:0000313" key="12">
    <source>
        <dbReference type="EMBL" id="XDQ23879.1"/>
    </source>
</evidence>
<dbReference type="CDD" id="cd21112">
    <property type="entry name" value="alphaLP-like"/>
    <property type="match status" value="1"/>
</dbReference>
<feature type="region of interest" description="Disordered" evidence="8">
    <location>
        <begin position="373"/>
        <end position="464"/>
    </location>
</feature>
<feature type="signal peptide" evidence="9">
    <location>
        <begin position="1"/>
        <end position="33"/>
    </location>
</feature>
<dbReference type="PROSITE" id="PS00135">
    <property type="entry name" value="TRYPSIN_SER"/>
    <property type="match status" value="1"/>
</dbReference>
<evidence type="ECO:0000256" key="6">
    <source>
        <dbReference type="ARBA" id="ARBA00023145"/>
    </source>
</evidence>
<evidence type="ECO:0000256" key="7">
    <source>
        <dbReference type="ARBA" id="ARBA00023157"/>
    </source>
</evidence>
<evidence type="ECO:0000256" key="3">
    <source>
        <dbReference type="ARBA" id="ARBA00022729"/>
    </source>
</evidence>
<dbReference type="Pfam" id="PF02983">
    <property type="entry name" value="Pro_Al_protease"/>
    <property type="match status" value="1"/>
</dbReference>
<dbReference type="PRINTS" id="PR00861">
    <property type="entry name" value="ALYTICPTASE"/>
</dbReference>
<feature type="domain" description="Peptidase S1" evidence="10">
    <location>
        <begin position="206"/>
        <end position="361"/>
    </location>
</feature>
<accession>A0AB39P0P0</accession>
<dbReference type="AlphaFoldDB" id="A0AB39P0P0"/>
<dbReference type="InterPro" id="IPR004236">
    <property type="entry name" value="Pept_S1_alpha_lytic"/>
</dbReference>
<dbReference type="InterPro" id="IPR043504">
    <property type="entry name" value="Peptidase_S1_PA_chymotrypsin"/>
</dbReference>
<evidence type="ECO:0000256" key="9">
    <source>
        <dbReference type="SAM" id="SignalP"/>
    </source>
</evidence>
<proteinExistence type="inferred from homology"/>
<keyword evidence="5" id="KW-0720">Serine protease</keyword>
<feature type="domain" description="Peptidase S1A alpha-lytic prodomain" evidence="11">
    <location>
        <begin position="105"/>
        <end position="160"/>
    </location>
</feature>
<feature type="chain" id="PRO_5044190118" evidence="9">
    <location>
        <begin position="34"/>
        <end position="464"/>
    </location>
</feature>
<comment type="similarity">
    <text evidence="1">Belongs to the peptidase S1 family.</text>
</comment>
<organism evidence="12">
    <name type="scientific">Streptomyces sp. R21</name>
    <dbReference type="NCBI Taxonomy" id="3238627"/>
    <lineage>
        <taxon>Bacteria</taxon>
        <taxon>Bacillati</taxon>
        <taxon>Actinomycetota</taxon>
        <taxon>Actinomycetes</taxon>
        <taxon>Kitasatosporales</taxon>
        <taxon>Streptomycetaceae</taxon>
        <taxon>Streptomyces</taxon>
    </lineage>
</organism>
<dbReference type="GO" id="GO:0005576">
    <property type="term" value="C:extracellular region"/>
    <property type="evidence" value="ECO:0007669"/>
    <property type="project" value="InterPro"/>
</dbReference>
<dbReference type="InterPro" id="IPR033116">
    <property type="entry name" value="TRYPSIN_SER"/>
</dbReference>
<dbReference type="Gene3D" id="3.30.300.50">
    <property type="match status" value="1"/>
</dbReference>
<reference evidence="12" key="1">
    <citation type="submission" date="2024-07" db="EMBL/GenBank/DDBJ databases">
        <authorList>
            <person name="Yu S.T."/>
        </authorList>
    </citation>
    <scope>NUCLEOTIDE SEQUENCE</scope>
    <source>
        <strain evidence="12">R21</strain>
    </source>
</reference>
<dbReference type="EMBL" id="CP163435">
    <property type="protein sequence ID" value="XDQ23879.1"/>
    <property type="molecule type" value="Genomic_DNA"/>
</dbReference>
<dbReference type="InterPro" id="IPR001254">
    <property type="entry name" value="Trypsin_dom"/>
</dbReference>
<dbReference type="PROSITE" id="PS00134">
    <property type="entry name" value="TRYPSIN_HIS"/>
    <property type="match status" value="1"/>
</dbReference>
<keyword evidence="6" id="KW-0865">Zymogen</keyword>
<feature type="compositionally biased region" description="Gly residues" evidence="8">
    <location>
        <begin position="439"/>
        <end position="455"/>
    </location>
</feature>
<evidence type="ECO:0000256" key="8">
    <source>
        <dbReference type="SAM" id="MobiDB-lite"/>
    </source>
</evidence>
<dbReference type="SUPFAM" id="SSF50494">
    <property type="entry name" value="Trypsin-like serine proteases"/>
    <property type="match status" value="1"/>
</dbReference>
<keyword evidence="3 9" id="KW-0732">Signal</keyword>
<dbReference type="InterPro" id="IPR001316">
    <property type="entry name" value="Pept_S1A_streptogrisin"/>
</dbReference>
<name>A0AB39P0P0_9ACTN</name>
<keyword evidence="2" id="KW-0645">Protease</keyword>